<keyword evidence="1" id="KW-0812">Transmembrane</keyword>
<protein>
    <submittedName>
        <fullName evidence="2">Uncharacterized protein</fullName>
    </submittedName>
</protein>
<evidence type="ECO:0000256" key="1">
    <source>
        <dbReference type="SAM" id="Phobius"/>
    </source>
</evidence>
<proteinExistence type="predicted"/>
<organism evidence="2 3">
    <name type="scientific">Niabella ginsengisoli</name>
    <dbReference type="NCBI Taxonomy" id="522298"/>
    <lineage>
        <taxon>Bacteria</taxon>
        <taxon>Pseudomonadati</taxon>
        <taxon>Bacteroidota</taxon>
        <taxon>Chitinophagia</taxon>
        <taxon>Chitinophagales</taxon>
        <taxon>Chitinophagaceae</taxon>
        <taxon>Niabella</taxon>
    </lineage>
</organism>
<keyword evidence="3" id="KW-1185">Reference proteome</keyword>
<sequence length="144" mass="16293">MAIRPDLFVRGNSFGFIKIMGYIGTFIFIFCAAFVSQKVFTKKAGLTIDEEGIADNSMNVSFSKVLWKDVSEIKTIQISGDNFITIFIKHPEAFIAAEPNSVKRKMMELNYASLKTPINIAASRLKVDFNELLTTIKHEFEKRS</sequence>
<evidence type="ECO:0000313" key="3">
    <source>
        <dbReference type="Proteomes" id="UP001202248"/>
    </source>
</evidence>
<gene>
    <name evidence="2" type="ORF">MKP09_02640</name>
</gene>
<accession>A0ABS9SEV8</accession>
<dbReference type="EMBL" id="JAKWBL010000001">
    <property type="protein sequence ID" value="MCH5596896.1"/>
    <property type="molecule type" value="Genomic_DNA"/>
</dbReference>
<comment type="caution">
    <text evidence="2">The sequence shown here is derived from an EMBL/GenBank/DDBJ whole genome shotgun (WGS) entry which is preliminary data.</text>
</comment>
<dbReference type="NCBIfam" id="NF041635">
    <property type="entry name" value="STM3941_fam"/>
    <property type="match status" value="1"/>
</dbReference>
<feature type="transmembrane region" description="Helical" evidence="1">
    <location>
        <begin position="15"/>
        <end position="35"/>
    </location>
</feature>
<name>A0ABS9SEV8_9BACT</name>
<evidence type="ECO:0000313" key="2">
    <source>
        <dbReference type="EMBL" id="MCH5596896.1"/>
    </source>
</evidence>
<dbReference type="InterPro" id="IPR048136">
    <property type="entry name" value="STM3941-like"/>
</dbReference>
<keyword evidence="1" id="KW-1133">Transmembrane helix</keyword>
<reference evidence="2 3" key="1">
    <citation type="submission" date="2022-02" db="EMBL/GenBank/DDBJ databases">
        <authorList>
            <person name="Min J."/>
        </authorList>
    </citation>
    <scope>NUCLEOTIDE SEQUENCE [LARGE SCALE GENOMIC DNA]</scope>
    <source>
        <strain evidence="2 3">GR10-1</strain>
    </source>
</reference>
<dbReference type="Proteomes" id="UP001202248">
    <property type="component" value="Unassembled WGS sequence"/>
</dbReference>
<keyword evidence="1" id="KW-0472">Membrane</keyword>